<dbReference type="InterPro" id="IPR046866">
    <property type="entry name" value="FapA_N"/>
</dbReference>
<organism evidence="2 3">
    <name type="scientific">Brevinema andersonii</name>
    <dbReference type="NCBI Taxonomy" id="34097"/>
    <lineage>
        <taxon>Bacteria</taxon>
        <taxon>Pseudomonadati</taxon>
        <taxon>Spirochaetota</taxon>
        <taxon>Spirochaetia</taxon>
        <taxon>Brevinematales</taxon>
        <taxon>Brevinemataceae</taxon>
        <taxon>Brevinema</taxon>
    </lineage>
</organism>
<dbReference type="AlphaFoldDB" id="A0A1I1EA80"/>
<protein>
    <recommendedName>
        <fullName evidence="1">Flagellar Assembly Protein A N-terminal region domain-containing protein</fullName>
    </recommendedName>
</protein>
<gene>
    <name evidence="2" type="ORF">SAMN02745150_00954</name>
</gene>
<dbReference type="Proteomes" id="UP000240042">
    <property type="component" value="Unassembled WGS sequence"/>
</dbReference>
<dbReference type="PANTHER" id="PTHR38032:SF1">
    <property type="entry name" value="RNA-BINDING PROTEIN KHPB N-TERMINAL DOMAIN-CONTAINING PROTEIN"/>
    <property type="match status" value="1"/>
</dbReference>
<dbReference type="OrthoDB" id="9816426at2"/>
<dbReference type="Pfam" id="PF20250">
    <property type="entry name" value="FapA_N"/>
    <property type="match status" value="1"/>
</dbReference>
<evidence type="ECO:0000313" key="2">
    <source>
        <dbReference type="EMBL" id="SFB82258.1"/>
    </source>
</evidence>
<dbReference type="RefSeq" id="WP_092319158.1">
    <property type="nucleotide sequence ID" value="NZ_FOKY01000007.1"/>
</dbReference>
<evidence type="ECO:0000259" key="1">
    <source>
        <dbReference type="Pfam" id="PF20250"/>
    </source>
</evidence>
<name>A0A1I1EA80_BREAD</name>
<evidence type="ECO:0000313" key="3">
    <source>
        <dbReference type="Proteomes" id="UP000240042"/>
    </source>
</evidence>
<dbReference type="InterPro" id="IPR005646">
    <property type="entry name" value="FapA"/>
</dbReference>
<proteinExistence type="predicted"/>
<dbReference type="EMBL" id="FOKY01000007">
    <property type="protein sequence ID" value="SFB82258.1"/>
    <property type="molecule type" value="Genomic_DNA"/>
</dbReference>
<dbReference type="STRING" id="34097.SAMN02745150_00954"/>
<dbReference type="InterPro" id="IPR046865">
    <property type="entry name" value="FapA_b_solenoid"/>
</dbReference>
<feature type="domain" description="Flagellar Assembly Protein A N-terminal region" evidence="1">
    <location>
        <begin position="182"/>
        <end position="354"/>
    </location>
</feature>
<dbReference type="PANTHER" id="PTHR38032">
    <property type="entry name" value="POLYMERASE-RELATED"/>
    <property type="match status" value="1"/>
</dbReference>
<accession>A0A1I1EA80</accession>
<keyword evidence="3" id="KW-1185">Reference proteome</keyword>
<reference evidence="3" key="1">
    <citation type="submission" date="2016-10" db="EMBL/GenBank/DDBJ databases">
        <authorList>
            <person name="Varghese N."/>
            <person name="Submissions S."/>
        </authorList>
    </citation>
    <scope>NUCLEOTIDE SEQUENCE [LARGE SCALE GENOMIC DNA]</scope>
    <source>
        <strain evidence="3">ATCC 43811</strain>
    </source>
</reference>
<sequence length="642" mass="70951">MDRLRELIERDQWAELLQDAQQIADHAKHSDIEVLAFSRKEALKKAVDIFGIDSSYLICEELIKGNPGFLGWFKIPNQYLISIKPEVLSSLKKKSDYTQNNELAQNKNGTFRLIMRKKGLELVVYPPKGIGKPVYTKDIEAELERRNITDINNILIQKALKSPGETLIIAPYIKSEQDATFSISTDKNDMTAFLSISNPGNKGRIPEKNEIIDGLKKIGVVHGINELAVTEALDNELYQISIPIAEGTPVQNGTNAYIEYSFPVGEDRIKYAVRPDGSVDFKELNIIHNVHKGDVVAVMHPPTNGTNGMTLSGEIIQAIPGKELAWNIGDNITISKNGLEAIAATTGQVYLNKNNQLCVDPSFEVAGDVDLSIGNIDFLGSIIIKGNVNDGFSVHSGGNIEIHGHVGKCVIHAEGDIIAHKGIQGKDEAHIECSGSLYAKFIERCQLSVGQNIIVSDSILHSKVICQKNIIVLGGKKSIIAGGILQAKNRIYAKQIGAESYIETQIEAGYSAQLLNELEKMHLFVKEKEKQYGIMKDEINGLSSKLPPQKVHQLEQNLFALKKQQNKGLQTIEHINEQIRLNHSEAMISVEKKIMPGVKLTIGDAHLEISTPQNSGSFVKKDNKIIMKPYEAPQLLQNQAKK</sequence>
<dbReference type="Pfam" id="PF03961">
    <property type="entry name" value="FapA"/>
    <property type="match status" value="1"/>
</dbReference>